<feature type="transmembrane region" description="Helical" evidence="9">
    <location>
        <begin position="411"/>
        <end position="431"/>
    </location>
</feature>
<dbReference type="GO" id="GO:0015190">
    <property type="term" value="F:L-leucine transmembrane transporter activity"/>
    <property type="evidence" value="ECO:0007669"/>
    <property type="project" value="TreeGrafter"/>
</dbReference>
<feature type="transmembrane region" description="Helical" evidence="9">
    <location>
        <begin position="12"/>
        <end position="30"/>
    </location>
</feature>
<dbReference type="GO" id="GO:0015188">
    <property type="term" value="F:L-isoleucine transmembrane transporter activity"/>
    <property type="evidence" value="ECO:0007669"/>
    <property type="project" value="TreeGrafter"/>
</dbReference>
<dbReference type="RefSeq" id="WP_092086610.1">
    <property type="nucleotide sequence ID" value="NZ_FNEL01000060.1"/>
</dbReference>
<comment type="similarity">
    <text evidence="2 9">Belongs to the branched chain amino acid transporter family.</text>
</comment>
<dbReference type="Pfam" id="PF05525">
    <property type="entry name" value="Branch_AA_trans"/>
    <property type="match status" value="1"/>
</dbReference>
<keyword evidence="7 9" id="KW-1133">Transmembrane helix</keyword>
<comment type="caution">
    <text evidence="10">The sequence shown here is derived from an EMBL/GenBank/DDBJ whole genome shotgun (WGS) entry which is preliminary data.</text>
</comment>
<evidence type="ECO:0000313" key="11">
    <source>
        <dbReference type="Proteomes" id="UP000235682"/>
    </source>
</evidence>
<keyword evidence="5 9" id="KW-0812">Transmembrane</keyword>
<dbReference type="GO" id="GO:0005886">
    <property type="term" value="C:plasma membrane"/>
    <property type="evidence" value="ECO:0007669"/>
    <property type="project" value="UniProtKB-SubCell"/>
</dbReference>
<proteinExistence type="inferred from homology"/>
<dbReference type="GO" id="GO:0005304">
    <property type="term" value="F:L-valine transmembrane transporter activity"/>
    <property type="evidence" value="ECO:0007669"/>
    <property type="project" value="TreeGrafter"/>
</dbReference>
<comment type="subcellular location">
    <subcellularLocation>
        <location evidence="1 9">Cell membrane</location>
        <topology evidence="1 9">Multi-pass membrane protein</topology>
    </subcellularLocation>
</comment>
<evidence type="ECO:0000256" key="1">
    <source>
        <dbReference type="ARBA" id="ARBA00004651"/>
    </source>
</evidence>
<dbReference type="Gene3D" id="1.20.1740.10">
    <property type="entry name" value="Amino acid/polyamine transporter I"/>
    <property type="match status" value="1"/>
</dbReference>
<evidence type="ECO:0000256" key="4">
    <source>
        <dbReference type="ARBA" id="ARBA00022475"/>
    </source>
</evidence>
<dbReference type="EMBL" id="PNHE01000006">
    <property type="protein sequence ID" value="PMC58786.1"/>
    <property type="molecule type" value="Genomic_DNA"/>
</dbReference>
<dbReference type="InterPro" id="IPR004685">
    <property type="entry name" value="Brnchd-chn_aa_trnsp_Livcs"/>
</dbReference>
<feature type="transmembrane region" description="Helical" evidence="9">
    <location>
        <begin position="342"/>
        <end position="360"/>
    </location>
</feature>
<accession>A0A1G8P0K0</accession>
<evidence type="ECO:0000256" key="3">
    <source>
        <dbReference type="ARBA" id="ARBA00022448"/>
    </source>
</evidence>
<feature type="transmembrane region" description="Helical" evidence="9">
    <location>
        <begin position="268"/>
        <end position="294"/>
    </location>
</feature>
<evidence type="ECO:0000256" key="5">
    <source>
        <dbReference type="ARBA" id="ARBA00022692"/>
    </source>
</evidence>
<keyword evidence="4" id="KW-1003">Cell membrane</keyword>
<evidence type="ECO:0000256" key="9">
    <source>
        <dbReference type="RuleBase" id="RU362122"/>
    </source>
</evidence>
<gene>
    <name evidence="10" type="primary">brnQ</name>
    <name evidence="10" type="ORF">CJ205_02385</name>
</gene>
<feature type="transmembrane region" description="Helical" evidence="9">
    <location>
        <begin position="315"/>
        <end position="336"/>
    </location>
</feature>
<feature type="transmembrane region" description="Helical" evidence="9">
    <location>
        <begin position="152"/>
        <end position="173"/>
    </location>
</feature>
<reference evidence="10 11" key="1">
    <citation type="submission" date="2017-09" db="EMBL/GenBank/DDBJ databases">
        <title>Bacterial strain isolated from the female urinary microbiota.</title>
        <authorList>
            <person name="Thomas-White K."/>
            <person name="Kumar N."/>
            <person name="Forster S."/>
            <person name="Putonti C."/>
            <person name="Lawley T."/>
            <person name="Wolfe A.J."/>
        </authorList>
    </citation>
    <scope>NUCLEOTIDE SEQUENCE [LARGE SCALE GENOMIC DNA]</scope>
    <source>
        <strain evidence="10 11">UMB0852</strain>
    </source>
</reference>
<feature type="transmembrane region" description="Helical" evidence="9">
    <location>
        <begin position="372"/>
        <end position="391"/>
    </location>
</feature>
<keyword evidence="8 9" id="KW-0472">Membrane</keyword>
<organism evidence="10 11">
    <name type="scientific">Dolosicoccus paucivorans</name>
    <dbReference type="NCBI Taxonomy" id="84521"/>
    <lineage>
        <taxon>Bacteria</taxon>
        <taxon>Bacillati</taxon>
        <taxon>Bacillota</taxon>
        <taxon>Bacilli</taxon>
        <taxon>Lactobacillales</taxon>
        <taxon>Aerococcaceae</taxon>
        <taxon>Dolosicoccus</taxon>
    </lineage>
</organism>
<feature type="transmembrane region" description="Helical" evidence="9">
    <location>
        <begin position="84"/>
        <end position="102"/>
    </location>
</feature>
<dbReference type="PANTHER" id="PTHR30588">
    <property type="entry name" value="BRANCHED-CHAIN AMINO ACID TRANSPORT SYSTEM 2 CARRIER PROTEIN"/>
    <property type="match status" value="1"/>
</dbReference>
<dbReference type="GO" id="GO:0015820">
    <property type="term" value="P:L-leucine transport"/>
    <property type="evidence" value="ECO:0007669"/>
    <property type="project" value="TreeGrafter"/>
</dbReference>
<protein>
    <recommendedName>
        <fullName evidence="9">Branched-chain amino acid transport system carrier protein</fullName>
    </recommendedName>
</protein>
<dbReference type="PANTHER" id="PTHR30588:SF0">
    <property type="entry name" value="BRANCHED-CHAIN AMINO ACID PERMEASE BRNQ"/>
    <property type="match status" value="1"/>
</dbReference>
<keyword evidence="3 9" id="KW-0813">Transport</keyword>
<comment type="function">
    <text evidence="9">Component of the transport system for branched-chain amino acids.</text>
</comment>
<dbReference type="NCBIfam" id="TIGR00796">
    <property type="entry name" value="livcs"/>
    <property type="match status" value="1"/>
</dbReference>
<sequence length="437" mass="47408">MKESKLTKSQFISIGVMLFGLFFGAGNLIFPPFLAKEAGEQTLWALVGFILSGVVLSILGVAAVAKAGDMIQLSEQVSKPFSRFFVFTSLLLIGPGVAIPRAGSTPYEMVVAPYLQQDGGNFLPQLIYTVIFFIAAYSLSRKPGKIVQRIGRITAPSLIVLIIILVIGVATTHHNIDPTVLPPYNDGAFTGGIIAGYNTLDVIASLAFGLVVALALKQYGVSKEALPKVTIQIGTLAGSILAIIYSVLAYVGYTMSGYVAEATNGAQILYIAAISAFGRIGAVMLALIFTVACLNTCVGLLTSLSEYFHKLFPRWSYQQILLLLVIASAILANFGLDSILTYSIPLLVFIYPVAIALVFLELLRNKMNFTSLFTRLTVYMVLAISFFSVLYNTFNVDTPFLSYLPLYDEGLGWVIPFVIAILMYKVKTLIFPNADTF</sequence>
<keyword evidence="11" id="KW-1185">Reference proteome</keyword>
<keyword evidence="6 9" id="KW-0029">Amino-acid transport</keyword>
<feature type="transmembrane region" description="Helical" evidence="9">
    <location>
        <begin position="193"/>
        <end position="217"/>
    </location>
</feature>
<dbReference type="STRING" id="84521.SAMN04487994_10608"/>
<evidence type="ECO:0000256" key="2">
    <source>
        <dbReference type="ARBA" id="ARBA00008540"/>
    </source>
</evidence>
<dbReference type="GO" id="GO:0015818">
    <property type="term" value="P:isoleucine transport"/>
    <property type="evidence" value="ECO:0007669"/>
    <property type="project" value="TreeGrafter"/>
</dbReference>
<evidence type="ECO:0000256" key="7">
    <source>
        <dbReference type="ARBA" id="ARBA00022989"/>
    </source>
</evidence>
<dbReference type="AlphaFoldDB" id="A0A1G8P0K0"/>
<name>A0A1G8P0K0_9LACT</name>
<feature type="transmembrane region" description="Helical" evidence="9">
    <location>
        <begin position="122"/>
        <end position="140"/>
    </location>
</feature>
<dbReference type="Proteomes" id="UP000235682">
    <property type="component" value="Unassembled WGS sequence"/>
</dbReference>
<feature type="transmembrane region" description="Helical" evidence="9">
    <location>
        <begin position="229"/>
        <end position="248"/>
    </location>
</feature>
<evidence type="ECO:0000313" key="10">
    <source>
        <dbReference type="EMBL" id="PMC58786.1"/>
    </source>
</evidence>
<evidence type="ECO:0000256" key="8">
    <source>
        <dbReference type="ARBA" id="ARBA00023136"/>
    </source>
</evidence>
<feature type="transmembrane region" description="Helical" evidence="9">
    <location>
        <begin position="42"/>
        <end position="64"/>
    </location>
</feature>
<evidence type="ECO:0000256" key="6">
    <source>
        <dbReference type="ARBA" id="ARBA00022970"/>
    </source>
</evidence>